<dbReference type="PANTHER" id="PTHR37534:SF46">
    <property type="entry name" value="ZN(II)2CYS6 TRANSCRIPTION FACTOR (EUROFUNG)"/>
    <property type="match status" value="1"/>
</dbReference>
<dbReference type="PANTHER" id="PTHR37534">
    <property type="entry name" value="TRANSCRIPTIONAL ACTIVATOR PROTEIN UGA3"/>
    <property type="match status" value="1"/>
</dbReference>
<protein>
    <recommendedName>
        <fullName evidence="3">Zn(2)-C6 fungal-type domain-containing protein</fullName>
    </recommendedName>
</protein>
<reference evidence="4" key="1">
    <citation type="journal article" date="2020" name="Stud. Mycol.">
        <title>101 Dothideomycetes genomes: a test case for predicting lifestyles and emergence of pathogens.</title>
        <authorList>
            <person name="Haridas S."/>
            <person name="Albert R."/>
            <person name="Binder M."/>
            <person name="Bloem J."/>
            <person name="Labutti K."/>
            <person name="Salamov A."/>
            <person name="Andreopoulos B."/>
            <person name="Baker S."/>
            <person name="Barry K."/>
            <person name="Bills G."/>
            <person name="Bluhm B."/>
            <person name="Cannon C."/>
            <person name="Castanera R."/>
            <person name="Culley D."/>
            <person name="Daum C."/>
            <person name="Ezra D."/>
            <person name="Gonzalez J."/>
            <person name="Henrissat B."/>
            <person name="Kuo A."/>
            <person name="Liang C."/>
            <person name="Lipzen A."/>
            <person name="Lutzoni F."/>
            <person name="Magnuson J."/>
            <person name="Mondo S."/>
            <person name="Nolan M."/>
            <person name="Ohm R."/>
            <person name="Pangilinan J."/>
            <person name="Park H.-J."/>
            <person name="Ramirez L."/>
            <person name="Alfaro M."/>
            <person name="Sun H."/>
            <person name="Tritt A."/>
            <person name="Yoshinaga Y."/>
            <person name="Zwiers L.-H."/>
            <person name="Turgeon B."/>
            <person name="Goodwin S."/>
            <person name="Spatafora J."/>
            <person name="Crous P."/>
            <person name="Grigoriev I."/>
        </authorList>
    </citation>
    <scope>NUCLEOTIDE SEQUENCE</scope>
    <source>
        <strain evidence="4">CBS 183.55</strain>
    </source>
</reference>
<evidence type="ECO:0000256" key="2">
    <source>
        <dbReference type="ARBA" id="ARBA00023242"/>
    </source>
</evidence>
<gene>
    <name evidence="4" type="ORF">M421DRAFT_328858</name>
</gene>
<comment type="subcellular location">
    <subcellularLocation>
        <location evidence="1">Nucleus</location>
    </subcellularLocation>
</comment>
<dbReference type="Proteomes" id="UP000800082">
    <property type="component" value="Unassembled WGS sequence"/>
</dbReference>
<dbReference type="PROSITE" id="PS00463">
    <property type="entry name" value="ZN2_CY6_FUNGAL_1"/>
    <property type="match status" value="1"/>
</dbReference>
<dbReference type="Pfam" id="PF00172">
    <property type="entry name" value="Zn_clus"/>
    <property type="match status" value="1"/>
</dbReference>
<sequence>MSPPQAKSPTPKSGVTRTRTGCWTCRGRRKKCDETRPSCMACQGLNLQCEGYGLRLKWAIRGQPCVTIRHANLRKPKSKSPEVKLEADGTPVSWPNVSLGDCEDEKDQILLQYLGYDTFASLSKFERDVLYDFADWGALTLFAKPATESKPDPGRFKESLTYCAQSRLMLLNSLTYQITCDPKHSMHVDRYYGRSIKGFRQALSDPVCFQEEMTPYAGILLCSISMNRAMPFSIHLNGIASIFHQRFVLHSSTETSRELAGLIGVLDLPTHSLGRQNGHLHMWHDHCMGQTGVEEVSGLPCSLLDLFASMMDDDIEDRLSQWPGEPGEPVMCKIWEATQLAGLIRIRDLRLDQGLPAQPDRNAIVPAVRQVLDLLQGLRVRLDPSTFASTESLLLPLAAAGSQTSALIESDRTFIRECVNSLAGHSLSSYPYYEGVVSVLETLWASDGCKTLDSVSRDMGFELGLF</sequence>
<dbReference type="InterPro" id="IPR001138">
    <property type="entry name" value="Zn2Cys6_DnaBD"/>
</dbReference>
<evidence type="ECO:0000256" key="1">
    <source>
        <dbReference type="ARBA" id="ARBA00004123"/>
    </source>
</evidence>
<accession>A0A6A5R892</accession>
<dbReference type="InterPro" id="IPR036864">
    <property type="entry name" value="Zn2-C6_fun-type_DNA-bd_sf"/>
</dbReference>
<feature type="domain" description="Zn(2)-C6 fungal-type" evidence="3">
    <location>
        <begin position="21"/>
        <end position="49"/>
    </location>
</feature>
<dbReference type="Gene3D" id="4.10.240.10">
    <property type="entry name" value="Zn(2)-C6 fungal-type DNA-binding domain"/>
    <property type="match status" value="1"/>
</dbReference>
<dbReference type="AlphaFoldDB" id="A0A6A5R892"/>
<evidence type="ECO:0000259" key="3">
    <source>
        <dbReference type="PROSITE" id="PS50048"/>
    </source>
</evidence>
<dbReference type="EMBL" id="ML979008">
    <property type="protein sequence ID" value="KAF1923194.1"/>
    <property type="molecule type" value="Genomic_DNA"/>
</dbReference>
<dbReference type="SUPFAM" id="SSF57701">
    <property type="entry name" value="Zn2/Cys6 DNA-binding domain"/>
    <property type="match status" value="1"/>
</dbReference>
<organism evidence="4 5">
    <name type="scientific">Didymella exigua CBS 183.55</name>
    <dbReference type="NCBI Taxonomy" id="1150837"/>
    <lineage>
        <taxon>Eukaryota</taxon>
        <taxon>Fungi</taxon>
        <taxon>Dikarya</taxon>
        <taxon>Ascomycota</taxon>
        <taxon>Pezizomycotina</taxon>
        <taxon>Dothideomycetes</taxon>
        <taxon>Pleosporomycetidae</taxon>
        <taxon>Pleosporales</taxon>
        <taxon>Pleosporineae</taxon>
        <taxon>Didymellaceae</taxon>
        <taxon>Didymella</taxon>
    </lineage>
</organism>
<evidence type="ECO:0000313" key="5">
    <source>
        <dbReference type="Proteomes" id="UP000800082"/>
    </source>
</evidence>
<dbReference type="CDD" id="cd00067">
    <property type="entry name" value="GAL4"/>
    <property type="match status" value="1"/>
</dbReference>
<keyword evidence="2" id="KW-0539">Nucleus</keyword>
<dbReference type="OrthoDB" id="5333823at2759"/>
<evidence type="ECO:0000313" key="4">
    <source>
        <dbReference type="EMBL" id="KAF1923194.1"/>
    </source>
</evidence>
<dbReference type="RefSeq" id="XP_033443447.1">
    <property type="nucleotide sequence ID" value="XM_033589363.1"/>
</dbReference>
<name>A0A6A5R892_9PLEO</name>
<dbReference type="GO" id="GO:0008270">
    <property type="term" value="F:zinc ion binding"/>
    <property type="evidence" value="ECO:0007669"/>
    <property type="project" value="InterPro"/>
</dbReference>
<dbReference type="Pfam" id="PF11951">
    <property type="entry name" value="Fungal_trans_2"/>
    <property type="match status" value="1"/>
</dbReference>
<dbReference type="SMART" id="SM00066">
    <property type="entry name" value="GAL4"/>
    <property type="match status" value="1"/>
</dbReference>
<dbReference type="PROSITE" id="PS50048">
    <property type="entry name" value="ZN2_CY6_FUNGAL_2"/>
    <property type="match status" value="1"/>
</dbReference>
<keyword evidence="5" id="KW-1185">Reference proteome</keyword>
<dbReference type="InterPro" id="IPR021858">
    <property type="entry name" value="Fun_TF"/>
</dbReference>
<dbReference type="GeneID" id="54347010"/>
<dbReference type="GO" id="GO:0000981">
    <property type="term" value="F:DNA-binding transcription factor activity, RNA polymerase II-specific"/>
    <property type="evidence" value="ECO:0007669"/>
    <property type="project" value="InterPro"/>
</dbReference>
<proteinExistence type="predicted"/>